<feature type="compositionally biased region" description="Pro residues" evidence="1">
    <location>
        <begin position="1307"/>
        <end position="1317"/>
    </location>
</feature>
<dbReference type="Pfam" id="PF24346">
    <property type="entry name" value="DUF7507"/>
    <property type="match status" value="11"/>
</dbReference>
<dbReference type="SMART" id="SM00710">
    <property type="entry name" value="PbH1"/>
    <property type="match status" value="7"/>
</dbReference>
<feature type="compositionally biased region" description="Low complexity" evidence="1">
    <location>
        <begin position="1678"/>
        <end position="1690"/>
    </location>
</feature>
<dbReference type="Proteomes" id="UP001237780">
    <property type="component" value="Unassembled WGS sequence"/>
</dbReference>
<dbReference type="InterPro" id="IPR051172">
    <property type="entry name" value="Chlamydia_OmcB"/>
</dbReference>
<proteinExistence type="predicted"/>
<feature type="compositionally biased region" description="Low complexity" evidence="1">
    <location>
        <begin position="835"/>
        <end position="847"/>
    </location>
</feature>
<feature type="region of interest" description="Disordered" evidence="1">
    <location>
        <begin position="722"/>
        <end position="745"/>
    </location>
</feature>
<dbReference type="InterPro" id="IPR006626">
    <property type="entry name" value="PbH1"/>
</dbReference>
<gene>
    <name evidence="5" type="ORF">QFZ34_001288</name>
</gene>
<feature type="compositionally biased region" description="Low complexity" evidence="1">
    <location>
        <begin position="725"/>
        <end position="734"/>
    </location>
</feature>
<feature type="region of interest" description="Disordered" evidence="1">
    <location>
        <begin position="835"/>
        <end position="858"/>
    </location>
</feature>
<organism evidence="5 6">
    <name type="scientific">Phyllobacterium ifriqiyense</name>
    <dbReference type="NCBI Taxonomy" id="314238"/>
    <lineage>
        <taxon>Bacteria</taxon>
        <taxon>Pseudomonadati</taxon>
        <taxon>Pseudomonadota</taxon>
        <taxon>Alphaproteobacteria</taxon>
        <taxon>Hyphomicrobiales</taxon>
        <taxon>Phyllobacteriaceae</taxon>
        <taxon>Phyllobacterium</taxon>
    </lineage>
</organism>
<dbReference type="Pfam" id="PF25564">
    <property type="entry name" value="DUF7933"/>
    <property type="match status" value="1"/>
</dbReference>
<evidence type="ECO:0000259" key="3">
    <source>
        <dbReference type="Pfam" id="PF24346"/>
    </source>
</evidence>
<dbReference type="InterPro" id="IPR001434">
    <property type="entry name" value="OmcB-like_DUF11"/>
</dbReference>
<dbReference type="InterPro" id="IPR057693">
    <property type="entry name" value="DUF7933"/>
</dbReference>
<feature type="region of interest" description="Disordered" evidence="1">
    <location>
        <begin position="1169"/>
        <end position="1202"/>
    </location>
</feature>
<evidence type="ECO:0000259" key="2">
    <source>
        <dbReference type="Pfam" id="PF01345"/>
    </source>
</evidence>
<feature type="compositionally biased region" description="Low complexity" evidence="1">
    <location>
        <begin position="1060"/>
        <end position="1073"/>
    </location>
</feature>
<keyword evidence="6" id="KW-1185">Reference proteome</keyword>
<dbReference type="NCBIfam" id="TIGR01451">
    <property type="entry name" value="B_ant_repeat"/>
    <property type="match status" value="11"/>
</dbReference>
<reference evidence="5 6" key="1">
    <citation type="submission" date="2023-07" db="EMBL/GenBank/DDBJ databases">
        <title>Comparative genomics of wheat-associated soil bacteria to identify genetic determinants of phenazine resistance.</title>
        <authorList>
            <person name="Mouncey N."/>
        </authorList>
    </citation>
    <scope>NUCLEOTIDE SEQUENCE [LARGE SCALE GENOMIC DNA]</scope>
    <source>
        <strain evidence="5 6">W4I11</strain>
    </source>
</reference>
<feature type="compositionally biased region" description="Low complexity" evidence="1">
    <location>
        <begin position="1536"/>
        <end position="1545"/>
    </location>
</feature>
<feature type="domain" description="DUF7507" evidence="3">
    <location>
        <begin position="981"/>
        <end position="1081"/>
    </location>
</feature>
<dbReference type="PANTHER" id="PTHR34819:SF3">
    <property type="entry name" value="CELL SURFACE PROTEIN"/>
    <property type="match status" value="1"/>
</dbReference>
<dbReference type="InterPro" id="IPR055354">
    <property type="entry name" value="DUF7507"/>
</dbReference>
<evidence type="ECO:0000313" key="6">
    <source>
        <dbReference type="Proteomes" id="UP001237780"/>
    </source>
</evidence>
<evidence type="ECO:0000313" key="5">
    <source>
        <dbReference type="EMBL" id="MDQ0996111.1"/>
    </source>
</evidence>
<feature type="compositionally biased region" description="Pro residues" evidence="1">
    <location>
        <begin position="619"/>
        <end position="629"/>
    </location>
</feature>
<dbReference type="InterPro" id="IPR047589">
    <property type="entry name" value="DUF11_rpt"/>
</dbReference>
<dbReference type="InterPro" id="IPR013783">
    <property type="entry name" value="Ig-like_fold"/>
</dbReference>
<dbReference type="RefSeq" id="WP_307278230.1">
    <property type="nucleotide sequence ID" value="NZ_JAUSZT010000002.1"/>
</dbReference>
<feature type="domain" description="DUF7507" evidence="3">
    <location>
        <begin position="524"/>
        <end position="628"/>
    </location>
</feature>
<dbReference type="EMBL" id="JAUSZT010000002">
    <property type="protein sequence ID" value="MDQ0996111.1"/>
    <property type="molecule type" value="Genomic_DNA"/>
</dbReference>
<feature type="region of interest" description="Disordered" evidence="1">
    <location>
        <begin position="1535"/>
        <end position="1556"/>
    </location>
</feature>
<feature type="region of interest" description="Disordered" evidence="1">
    <location>
        <begin position="1051"/>
        <end position="1083"/>
    </location>
</feature>
<feature type="region of interest" description="Disordered" evidence="1">
    <location>
        <begin position="1298"/>
        <end position="1319"/>
    </location>
</feature>
<feature type="domain" description="DUF7507" evidence="3">
    <location>
        <begin position="1568"/>
        <end position="1681"/>
    </location>
</feature>
<feature type="domain" description="DUF7507" evidence="3">
    <location>
        <begin position="868"/>
        <end position="967"/>
    </location>
</feature>
<dbReference type="Gene3D" id="2.60.40.10">
    <property type="entry name" value="Immunoglobulins"/>
    <property type="match status" value="10"/>
</dbReference>
<dbReference type="Pfam" id="PF01345">
    <property type="entry name" value="DUF11"/>
    <property type="match status" value="1"/>
</dbReference>
<comment type="caution">
    <text evidence="5">The sequence shown here is derived from an EMBL/GenBank/DDBJ whole genome shotgun (WGS) entry which is preliminary data.</text>
</comment>
<feature type="domain" description="DUF7507" evidence="3">
    <location>
        <begin position="641"/>
        <end position="742"/>
    </location>
</feature>
<feature type="domain" description="DUF7507" evidence="3">
    <location>
        <begin position="1449"/>
        <end position="1553"/>
    </location>
</feature>
<feature type="compositionally biased region" description="Pro residues" evidence="1">
    <location>
        <begin position="1425"/>
        <end position="1435"/>
    </location>
</feature>
<evidence type="ECO:0000256" key="1">
    <source>
        <dbReference type="SAM" id="MobiDB-lite"/>
    </source>
</evidence>
<feature type="domain" description="DUF7507" evidence="3">
    <location>
        <begin position="1213"/>
        <end position="1316"/>
    </location>
</feature>
<feature type="domain" description="DUF11" evidence="2">
    <location>
        <begin position="1698"/>
        <end position="1808"/>
    </location>
</feature>
<name>A0ABU0S6G7_9HYPH</name>
<feature type="domain" description="DUF7507" evidence="3">
    <location>
        <begin position="1331"/>
        <end position="1434"/>
    </location>
</feature>
<feature type="domain" description="DUF7507" evidence="3">
    <location>
        <begin position="1094"/>
        <end position="1198"/>
    </location>
</feature>
<protein>
    <submittedName>
        <fullName evidence="5">Repeat protein (TIGR01451 family)</fullName>
    </submittedName>
</protein>
<dbReference type="PANTHER" id="PTHR34819">
    <property type="entry name" value="LARGE CYSTEINE-RICH PERIPLASMIC PROTEIN OMCB"/>
    <property type="match status" value="1"/>
</dbReference>
<feature type="compositionally biased region" description="Pro residues" evidence="1">
    <location>
        <begin position="1189"/>
        <end position="1199"/>
    </location>
</feature>
<feature type="domain" description="DUF7507" evidence="3">
    <location>
        <begin position="757"/>
        <end position="855"/>
    </location>
</feature>
<sequence length="2017" mass="205918">MKKVAVGGDSSSVIGRKSRARLRWSCFAAGVLPFLFSLSSLTQGAMAAPGTPGVPQAAPVIYTDNFQNRPGPTPIVRLNGYTSSGGQTYTANPNWLSMCNGWIASANQSTTAAAQVADCGNSQGVWNQTQRLSWALGMHTGQSQAAARGNYAVSAFTSGNPGAGLVEFQTATNIPFVTSNRFITFGVDVAAVNCQVSAPLLQFSLLNGSGGATPVGSQINACTSATTQNVPALGVAAAGDINTGTYTSNGAVLISGDSFGVRMVNNNGSGTGNDHAFDNIRVLDATPQLDKAFSPTNLAVGERSTLTLTITNTSERGAKNGWSFTDNLPAGLTIIAPAATTTCPSGVVNAPLNGSTVAVSGNLSAGMASCTVTVAVTSATAGSYTNDASNISDGVGVSPPGSSTVTFGAASLTIDKTGTLNDLNGNSLIDLGESISYSFLVTNTGTVMLTNVTVNDPLISTFDQGPQTLAPGATFTFTSTYTPTQADIDAGQVTNTATGTGTTPGGGTVDSPPDTVVVPPDQTPGMTIDKTGTLNDLDGDNLLDAGETISYSFLVRNTGAITLTNVTVNDPLLTNAGISVTPAPQTLAPGGSVTFTAVYTPSQAEIDAGSVSNTATPTGTPPSGPPVEGPPDTVVVPPDQAPGMTIDKTGTLNDLDGDGLLDAGETISYSFLVRNTGAVTLTDVTVNDPKVAVIEAPQTLAPGATFTFTGTYTPSQAEIDAGSVSNTATGTGTPPSGPPVESPPDTVVVPPDQARGMTIEKTGTLNDLDGDGLLDPGETISYSFLVRNTGAVTLTDVTVNDPKVAVVEGPQTLAPGATFTFTGTYTPSQTEIDAGSVTNTATGTGTPPSGPPVESPPDTVVVPPDQTPGMTIDKTGTLNDLDGDNLLDPGETISYAFLVRNTGNVTLTNVTVNDPKVAVVEAAQTLAPGGSFTFHGTYTPSQTEIDAGQVSNTATPTGTPPSGPPVEGPPDTVIVPPDQVPGLTIDKTGTLNDLDGDGLLDPGETINYAFLVTNTGSVTLTGVTVNDPKVAVVEAPQTLAPRGTFTFHGTYTPSQSEIDTGQVTNTATGTGTPPSGPPTESPPDTVIVPPDVASSMTIQKTGTLNDLDGDNLLDPGETISYAFVVRNTGNVTLTGVTVNDPLLINAGVALDQGPQTLAPGGNFTFTATYTPTQGDIDAGSVSNTATPTGTPPSGPPVEGPPDTVIVPPDQASGMTIDKTGTLNDLDGDGLLDPGETISYAFLVTNTGNVTLTGVTVNDPLLINAGIALDQAPQSLAPGASFTFTATYTPTQAQIDAGRVSNTATPTGTPPSGPPVEGPPDTVVVPPDQASGMTIDKTGTLNDLDGDGLIDAGETITYSFVVRNVGAVTLTGVTVNDPMLQSAGVALDQGPQTLAPRGSFTFTATYTPTQAQIDAGRVSNTATPTGTPPSGPPVEGPPDTVIVPPDQASGMTIDKTGTLNDQNGNNVIDPGETIDYAFVVRNTGAVTLTNVTVNDPLLQNAGIVLDQAPQTLAPGASFTFTATYAPTQAEIEAGNVSNTATGTGTPPSGPPVESPPDTVVVPPVELSRLTIEKTGTFNDVDRNSYASIGDTVTYTFTVTNTGGQVITGVTPVDAGPTFNGKPATGSLSPFTPASVTLAAKASQTFTATYTLTQEDIDNAAGIADGIKNAATAEGVTGGNPVPSNTSSTTVTMPAAEPSDISIIKQAGLRQIKRGQKAPFTIKVTNHSSRNAGAVSVTDIIPSGFRFVEGSASVDGVAATPNINGQRVRFDNVVLGPNAEVIIRVQMLALSSAGPGKHTNRATVNGPDGDALAPEARADVEIMIEPVFDCGDIVGKVFDDANENGYQDDGELGLPGVRIATVRGSLITTDRHGRFHVACADLPDSRIGSNYIMKLDPRTLPTGYRVTTENPRVIRLTAGKMSTLNFGASIGRVVRLDLSDAAFERGTAVLRKQWDKGLDQLIETLAAEPSTLRIGYGATADSKLAKARIKSIEEEITQRWKSVKGRYELNIETRVEAAQ</sequence>
<accession>A0ABU0S6G7</accession>
<evidence type="ECO:0000259" key="4">
    <source>
        <dbReference type="Pfam" id="PF25564"/>
    </source>
</evidence>
<feature type="region of interest" description="Disordered" evidence="1">
    <location>
        <begin position="1672"/>
        <end position="1691"/>
    </location>
</feature>
<feature type="domain" description="DUF7507" evidence="3">
    <location>
        <begin position="410"/>
        <end position="511"/>
    </location>
</feature>
<feature type="region of interest" description="Disordered" evidence="1">
    <location>
        <begin position="1413"/>
        <end position="1437"/>
    </location>
</feature>
<feature type="region of interest" description="Disordered" evidence="1">
    <location>
        <begin position="609"/>
        <end position="630"/>
    </location>
</feature>
<feature type="domain" description="DUF7933" evidence="4">
    <location>
        <begin position="287"/>
        <end position="398"/>
    </location>
</feature>